<evidence type="ECO:0000256" key="2">
    <source>
        <dbReference type="SAM" id="Phobius"/>
    </source>
</evidence>
<protein>
    <submittedName>
        <fullName evidence="4">Transcriptional repressor DicA</fullName>
    </submittedName>
</protein>
<keyword evidence="2" id="KW-0472">Membrane</keyword>
<gene>
    <name evidence="4" type="ORF">ERS852491_04954</name>
</gene>
<dbReference type="PANTHER" id="PTHR46558:SF11">
    <property type="entry name" value="HTH-TYPE TRANSCRIPTIONAL REGULATOR XRE"/>
    <property type="match status" value="1"/>
</dbReference>
<dbReference type="OrthoDB" id="9801008at2"/>
<feature type="transmembrane region" description="Helical" evidence="2">
    <location>
        <begin position="89"/>
        <end position="109"/>
    </location>
</feature>
<dbReference type="InterPro" id="IPR010982">
    <property type="entry name" value="Lambda_DNA-bd_dom_sf"/>
</dbReference>
<evidence type="ECO:0000313" key="5">
    <source>
        <dbReference type="Proteomes" id="UP000095544"/>
    </source>
</evidence>
<dbReference type="GO" id="GO:0003677">
    <property type="term" value="F:DNA binding"/>
    <property type="evidence" value="ECO:0007669"/>
    <property type="project" value="UniProtKB-KW"/>
</dbReference>
<reference evidence="4 5" key="1">
    <citation type="submission" date="2015-09" db="EMBL/GenBank/DDBJ databases">
        <authorList>
            <consortium name="Pathogen Informatics"/>
        </authorList>
    </citation>
    <scope>NUCLEOTIDE SEQUENCE [LARGE SCALE GENOMIC DNA]</scope>
    <source>
        <strain evidence="4 5">2789STDY5834876</strain>
    </source>
</reference>
<keyword evidence="2" id="KW-1133">Transmembrane helix</keyword>
<dbReference type="PANTHER" id="PTHR46558">
    <property type="entry name" value="TRACRIPTIONAL REGULATORY PROTEIN-RELATED-RELATED"/>
    <property type="match status" value="1"/>
</dbReference>
<dbReference type="SMART" id="SM00530">
    <property type="entry name" value="HTH_XRE"/>
    <property type="match status" value="1"/>
</dbReference>
<dbReference type="Gene3D" id="1.10.260.40">
    <property type="entry name" value="lambda repressor-like DNA-binding domains"/>
    <property type="match status" value="1"/>
</dbReference>
<dbReference type="AlphaFoldDB" id="A0A174MPW3"/>
<dbReference type="EMBL" id="CYZU01000089">
    <property type="protein sequence ID" value="CUP35935.1"/>
    <property type="molecule type" value="Genomic_DNA"/>
</dbReference>
<sequence>MTLGEKIQKHRKEKRMSQEDLAALLGVSRQAVSKWELNDTIPDTENVIQLGRILGVSLDYLLIPERESHDECGKTGSEKPDRPGKRGRALVGWGIYLAVVMIFLVIMWWNSSFWVGLANAVNITVLAVFVYIVWLLIKALKKYIQK</sequence>
<feature type="transmembrane region" description="Helical" evidence="2">
    <location>
        <begin position="115"/>
        <end position="137"/>
    </location>
</feature>
<keyword evidence="2" id="KW-0812">Transmembrane</keyword>
<dbReference type="STRING" id="39482.ERS852491_04954"/>
<dbReference type="InterPro" id="IPR001387">
    <property type="entry name" value="Cro/C1-type_HTH"/>
</dbReference>
<organism evidence="4 5">
    <name type="scientific">Faecalicatena contorta</name>
    <dbReference type="NCBI Taxonomy" id="39482"/>
    <lineage>
        <taxon>Bacteria</taxon>
        <taxon>Bacillati</taxon>
        <taxon>Bacillota</taxon>
        <taxon>Clostridia</taxon>
        <taxon>Lachnospirales</taxon>
        <taxon>Lachnospiraceae</taxon>
        <taxon>Faecalicatena</taxon>
    </lineage>
</organism>
<evidence type="ECO:0000313" key="4">
    <source>
        <dbReference type="EMBL" id="CUP35935.1"/>
    </source>
</evidence>
<evidence type="ECO:0000256" key="1">
    <source>
        <dbReference type="ARBA" id="ARBA00023125"/>
    </source>
</evidence>
<dbReference type="PROSITE" id="PS50943">
    <property type="entry name" value="HTH_CROC1"/>
    <property type="match status" value="1"/>
</dbReference>
<dbReference type="SUPFAM" id="SSF47413">
    <property type="entry name" value="lambda repressor-like DNA-binding domains"/>
    <property type="match status" value="1"/>
</dbReference>
<dbReference type="Pfam" id="PF01381">
    <property type="entry name" value="HTH_3"/>
    <property type="match status" value="1"/>
</dbReference>
<dbReference type="RefSeq" id="WP_050641904.1">
    <property type="nucleotide sequence ID" value="NZ_CABKUE010000009.1"/>
</dbReference>
<keyword evidence="1" id="KW-0238">DNA-binding</keyword>
<evidence type="ECO:0000259" key="3">
    <source>
        <dbReference type="PROSITE" id="PS50943"/>
    </source>
</evidence>
<name>A0A174MPW3_9FIRM</name>
<feature type="domain" description="HTH cro/C1-type" evidence="3">
    <location>
        <begin position="7"/>
        <end position="61"/>
    </location>
</feature>
<dbReference type="CDD" id="cd00093">
    <property type="entry name" value="HTH_XRE"/>
    <property type="match status" value="1"/>
</dbReference>
<accession>A0A174MPW3</accession>
<proteinExistence type="predicted"/>
<dbReference type="Proteomes" id="UP000095544">
    <property type="component" value="Unassembled WGS sequence"/>
</dbReference>